<proteinExistence type="predicted"/>
<dbReference type="Gramene" id="EME29680">
    <property type="protein sequence ID" value="EME29680"/>
    <property type="gene ID" value="Gasu_29030"/>
</dbReference>
<dbReference type="Pfam" id="PF03781">
    <property type="entry name" value="FGE-sulfatase"/>
    <property type="match status" value="1"/>
</dbReference>
<dbReference type="OMA" id="EHDGFHI"/>
<name>M2X023_GALSU</name>
<protein>
    <recommendedName>
        <fullName evidence="1">Sulfatase-modifying factor enzyme-like domain-containing protein</fullName>
    </recommendedName>
</protein>
<dbReference type="InterPro" id="IPR016187">
    <property type="entry name" value="CTDL_fold"/>
</dbReference>
<dbReference type="EMBL" id="KB454506">
    <property type="protein sequence ID" value="EME29680.1"/>
    <property type="molecule type" value="Genomic_DNA"/>
</dbReference>
<evidence type="ECO:0000313" key="3">
    <source>
        <dbReference type="Proteomes" id="UP000030680"/>
    </source>
</evidence>
<dbReference type="PANTHER" id="PTHR43397">
    <property type="entry name" value="ERGOTHIONEINE BIOSYNTHESIS PROTEIN 1"/>
    <property type="match status" value="1"/>
</dbReference>
<dbReference type="RefSeq" id="XP_005706200.1">
    <property type="nucleotide sequence ID" value="XM_005706143.1"/>
</dbReference>
<evidence type="ECO:0000259" key="1">
    <source>
        <dbReference type="Pfam" id="PF03781"/>
    </source>
</evidence>
<sequence>MMMGEEEIKGKPQQFTSTTIADFQNTLQSAWSQSDAFFESLLSESWLERRPISLRNPFIFYYGHLVAFAWNQFRNKLGLEQFEPVFDYIFERGIDPDVDDPAKCHSHPEFPDTWPSKVQIYRYKQKVRTILLDKSVLSQVEKKCPHIVQLVYEHELMHLETLFYMFMQMEDRDSNGPFLNISIPPIKLSTEKTEYIDSEPSVWIGGGHCCLGRDRGKEFGWDIEFPSHCVSVHPFRMHIFPVTIGQFYEFVRMGGYRRAEYWNEEDFLYMKKENIWFPSLWKCLFALDQVSCAEDFRSLCVSAKQFLYRMPFGDVCLKEAFYLPVYVSLAEAEAYAKWKGKRLPSEEEIHGVLYGFSSFEKSHAKGNYGFQYYGPVPVGWIEQDKSSYGVVDVYGNGWELTSTPLYPFPGYQQLPEYPNYSADFFDNKHFVTVGASWATDSSLCRPSFRNWYQRRYRFVFSKFHLVE</sequence>
<dbReference type="InterPro" id="IPR042095">
    <property type="entry name" value="SUMF_sf"/>
</dbReference>
<organism evidence="2 3">
    <name type="scientific">Galdieria sulphuraria</name>
    <name type="common">Red alga</name>
    <dbReference type="NCBI Taxonomy" id="130081"/>
    <lineage>
        <taxon>Eukaryota</taxon>
        <taxon>Rhodophyta</taxon>
        <taxon>Bangiophyceae</taxon>
        <taxon>Galdieriales</taxon>
        <taxon>Galdieriaceae</taxon>
        <taxon>Galdieria</taxon>
    </lineage>
</organism>
<evidence type="ECO:0000313" key="2">
    <source>
        <dbReference type="EMBL" id="EME29680.1"/>
    </source>
</evidence>
<dbReference type="InterPro" id="IPR051128">
    <property type="entry name" value="EgtD_Methyltrsf_superfamily"/>
</dbReference>
<dbReference type="KEGG" id="gsl:Gasu_29030"/>
<dbReference type="eggNOG" id="ENOG502QS9T">
    <property type="taxonomic scope" value="Eukaryota"/>
</dbReference>
<dbReference type="OrthoDB" id="659at2759"/>
<dbReference type="AlphaFoldDB" id="M2X023"/>
<accession>M2X023</accession>
<dbReference type="Gene3D" id="3.90.1580.10">
    <property type="entry name" value="paralog of FGE (formylglycine-generating enzyme)"/>
    <property type="match status" value="1"/>
</dbReference>
<dbReference type="STRING" id="130081.M2X023"/>
<dbReference type="SUPFAM" id="SSF56436">
    <property type="entry name" value="C-type lectin-like"/>
    <property type="match status" value="1"/>
</dbReference>
<dbReference type="InterPro" id="IPR005532">
    <property type="entry name" value="SUMF_dom"/>
</dbReference>
<reference evidence="3" key="1">
    <citation type="journal article" date="2013" name="Science">
        <title>Gene transfer from bacteria and archaea facilitated evolution of an extremophilic eukaryote.</title>
        <authorList>
            <person name="Schonknecht G."/>
            <person name="Chen W.H."/>
            <person name="Ternes C.M."/>
            <person name="Barbier G.G."/>
            <person name="Shrestha R.P."/>
            <person name="Stanke M."/>
            <person name="Brautigam A."/>
            <person name="Baker B.J."/>
            <person name="Banfield J.F."/>
            <person name="Garavito R.M."/>
            <person name="Carr K."/>
            <person name="Wilkerson C."/>
            <person name="Rensing S.A."/>
            <person name="Gagneul D."/>
            <person name="Dickenson N.E."/>
            <person name="Oesterhelt C."/>
            <person name="Lercher M.J."/>
            <person name="Weber A.P."/>
        </authorList>
    </citation>
    <scope>NUCLEOTIDE SEQUENCE [LARGE SCALE GENOMIC DNA]</scope>
    <source>
        <strain evidence="3">074W</strain>
    </source>
</reference>
<gene>
    <name evidence="2" type="ORF">Gasu_29030</name>
</gene>
<dbReference type="Proteomes" id="UP000030680">
    <property type="component" value="Unassembled WGS sequence"/>
</dbReference>
<dbReference type="GeneID" id="17088458"/>
<dbReference type="PANTHER" id="PTHR43397:SF1">
    <property type="entry name" value="ERGOTHIONEINE BIOSYNTHESIS PROTEIN 1"/>
    <property type="match status" value="1"/>
</dbReference>
<keyword evidence="3" id="KW-1185">Reference proteome</keyword>
<feature type="domain" description="Sulfatase-modifying factor enzyme-like" evidence="1">
    <location>
        <begin position="201"/>
        <end position="456"/>
    </location>
</feature>